<dbReference type="PANTHER" id="PTHR11360">
    <property type="entry name" value="MONOCARBOXYLATE TRANSPORTER"/>
    <property type="match status" value="1"/>
</dbReference>
<dbReference type="PANTHER" id="PTHR11360:SF251">
    <property type="entry name" value="MAJOR FACILITATOR SUPERFAMILY (MFS) PROFILE DOMAIN-CONTAINING PROTEIN"/>
    <property type="match status" value="1"/>
</dbReference>
<proteinExistence type="predicted"/>
<gene>
    <name evidence="3" type="ORF">OCBIM_22036906mg</name>
</gene>
<keyword evidence="2" id="KW-0812">Transmembrane</keyword>
<feature type="transmembrane region" description="Helical" evidence="2">
    <location>
        <begin position="366"/>
        <end position="386"/>
    </location>
</feature>
<dbReference type="OrthoDB" id="6499973at2759"/>
<dbReference type="InterPro" id="IPR036259">
    <property type="entry name" value="MFS_trans_sf"/>
</dbReference>
<dbReference type="GO" id="GO:0022857">
    <property type="term" value="F:transmembrane transporter activity"/>
    <property type="evidence" value="ECO:0007669"/>
    <property type="project" value="InterPro"/>
</dbReference>
<feature type="transmembrane region" description="Helical" evidence="2">
    <location>
        <begin position="299"/>
        <end position="321"/>
    </location>
</feature>
<feature type="transmembrane region" description="Helical" evidence="2">
    <location>
        <begin position="333"/>
        <end position="354"/>
    </location>
</feature>
<dbReference type="SUPFAM" id="SSF103473">
    <property type="entry name" value="MFS general substrate transporter"/>
    <property type="match status" value="1"/>
</dbReference>
<sequence length="584" mass="64818">MVVEPRKKGQAWPNTGHVEGEEGARVGSAGLSVTLLVCPIFTVICRRKSPRMCAIIGGMVSSLGCLFMAFSNQMQHMYISHSLVFSVGCGITSTTANIMLGRYFCRRREIAELIAMTAIGVGATIMSVLFRLLIRQLTWTRALQSIAGMQVLTIFAGFLYRSASLYHPRRKMLLHIKNQMKTRRDREAQKPPYFDFQALRMRALLMMLIIVALVGLGIHVPFILLLLTASQHNVSDHNLLLLNIYLCTGFVAGCFGFGYVIIRQSKECLISRRHLCQTAALSAGLLTVLLQLADHLTVHALYACGYGIACGGYYYSLKMYIYQLVKVKIMERAWGFTCAAQSISTLAGTFTAIYLNESYESTSAGYIFAGSAMILGGFCMFFMPIFERHPSNQEVIDSYPSTVSQNVSEAVALLDIDVGDGMMDKPLENIQYVVCPVHLKSSEKDGNKTQLQCLIQQKNKQKQIILSRINEEKDGFHLDLKQLSPVSAITKISEFLNSRKEGSKKDTSSMCGVLHEIGSDSIVSNRSERSSKDQSRRSSEKRFRSKGSDVGRDDGSDPPSVEKESTATVSYDSDLYVNLCEAQV</sequence>
<feature type="transmembrane region" description="Helical" evidence="2">
    <location>
        <begin position="113"/>
        <end position="134"/>
    </location>
</feature>
<evidence type="ECO:0008006" key="4">
    <source>
        <dbReference type="Google" id="ProtNLM"/>
    </source>
</evidence>
<dbReference type="AlphaFoldDB" id="A0A0L8GBX2"/>
<reference evidence="3" key="1">
    <citation type="submission" date="2015-07" db="EMBL/GenBank/DDBJ databases">
        <title>MeaNS - Measles Nucleotide Surveillance Program.</title>
        <authorList>
            <person name="Tran T."/>
            <person name="Druce J."/>
        </authorList>
    </citation>
    <scope>NUCLEOTIDE SEQUENCE</scope>
    <source>
        <strain evidence="3">UCB-OBI-ISO-001</strain>
        <tissue evidence="3">Gonad</tissue>
    </source>
</reference>
<feature type="transmembrane region" description="Helical" evidence="2">
    <location>
        <begin position="146"/>
        <end position="163"/>
    </location>
</feature>
<dbReference type="Gene3D" id="1.20.1250.20">
    <property type="entry name" value="MFS general substrate transporter like domains"/>
    <property type="match status" value="1"/>
</dbReference>
<dbReference type="InterPro" id="IPR050327">
    <property type="entry name" value="Proton-linked_MCT"/>
</dbReference>
<dbReference type="Pfam" id="PF07690">
    <property type="entry name" value="MFS_1"/>
    <property type="match status" value="1"/>
</dbReference>
<accession>A0A0L8GBX2</accession>
<protein>
    <recommendedName>
        <fullName evidence="4">Major facilitator superfamily (MFS) profile domain-containing protein</fullName>
    </recommendedName>
</protein>
<feature type="transmembrane region" description="Helical" evidence="2">
    <location>
        <begin position="52"/>
        <end position="71"/>
    </location>
</feature>
<feature type="transmembrane region" description="Helical" evidence="2">
    <location>
        <begin position="77"/>
        <end position="101"/>
    </location>
</feature>
<keyword evidence="2" id="KW-1133">Transmembrane helix</keyword>
<feature type="transmembrane region" description="Helical" evidence="2">
    <location>
        <begin position="203"/>
        <end position="227"/>
    </location>
</feature>
<evidence type="ECO:0000313" key="3">
    <source>
        <dbReference type="EMBL" id="KOF74030.1"/>
    </source>
</evidence>
<evidence type="ECO:0000256" key="1">
    <source>
        <dbReference type="SAM" id="MobiDB-lite"/>
    </source>
</evidence>
<evidence type="ECO:0000256" key="2">
    <source>
        <dbReference type="SAM" id="Phobius"/>
    </source>
</evidence>
<feature type="transmembrane region" description="Helical" evidence="2">
    <location>
        <begin position="239"/>
        <end position="262"/>
    </location>
</feature>
<dbReference type="EMBL" id="KQ422894">
    <property type="protein sequence ID" value="KOF74030.1"/>
    <property type="molecule type" value="Genomic_DNA"/>
</dbReference>
<name>A0A0L8GBX2_OCTBM</name>
<feature type="transmembrane region" description="Helical" evidence="2">
    <location>
        <begin position="26"/>
        <end position="45"/>
    </location>
</feature>
<feature type="region of interest" description="Disordered" evidence="1">
    <location>
        <begin position="522"/>
        <end position="568"/>
    </location>
</feature>
<feature type="transmembrane region" description="Helical" evidence="2">
    <location>
        <begin position="274"/>
        <end position="293"/>
    </location>
</feature>
<organism evidence="3">
    <name type="scientific">Octopus bimaculoides</name>
    <name type="common">California two-spotted octopus</name>
    <dbReference type="NCBI Taxonomy" id="37653"/>
    <lineage>
        <taxon>Eukaryota</taxon>
        <taxon>Metazoa</taxon>
        <taxon>Spiralia</taxon>
        <taxon>Lophotrochozoa</taxon>
        <taxon>Mollusca</taxon>
        <taxon>Cephalopoda</taxon>
        <taxon>Coleoidea</taxon>
        <taxon>Octopodiformes</taxon>
        <taxon>Octopoda</taxon>
        <taxon>Incirrata</taxon>
        <taxon>Octopodidae</taxon>
        <taxon>Octopus</taxon>
    </lineage>
</organism>
<feature type="compositionally biased region" description="Basic and acidic residues" evidence="1">
    <location>
        <begin position="526"/>
        <end position="565"/>
    </location>
</feature>
<dbReference type="InterPro" id="IPR011701">
    <property type="entry name" value="MFS"/>
</dbReference>
<keyword evidence="2" id="KW-0472">Membrane</keyword>